<evidence type="ECO:0000259" key="12">
    <source>
        <dbReference type="PROSITE" id="PS50141"/>
    </source>
</evidence>
<organism evidence="13 14">
    <name type="scientific">Stegodyphus mimosarum</name>
    <name type="common">African social velvet spider</name>
    <dbReference type="NCBI Taxonomy" id="407821"/>
    <lineage>
        <taxon>Eukaryota</taxon>
        <taxon>Metazoa</taxon>
        <taxon>Ecdysozoa</taxon>
        <taxon>Arthropoda</taxon>
        <taxon>Chelicerata</taxon>
        <taxon>Arachnida</taxon>
        <taxon>Araneae</taxon>
        <taxon>Araneomorphae</taxon>
        <taxon>Entelegynae</taxon>
        <taxon>Eresoidea</taxon>
        <taxon>Eresidae</taxon>
        <taxon>Stegodyphus</taxon>
    </lineage>
</organism>
<comment type="cofactor">
    <cofactor evidence="5">
        <name>1D-myo-inositol hexakisphosphate</name>
        <dbReference type="ChEBI" id="CHEBI:58130"/>
    </cofactor>
</comment>
<keyword evidence="14" id="KW-1185">Reference proteome</keyword>
<evidence type="ECO:0000256" key="10">
    <source>
        <dbReference type="ARBA" id="ARBA00041760"/>
    </source>
</evidence>
<dbReference type="Proteomes" id="UP000054359">
    <property type="component" value="Unassembled WGS sequence"/>
</dbReference>
<gene>
    <name evidence="13" type="ORF">X975_20981</name>
</gene>
<sequence>MSCSDKIALWNVCGLQGALLSHFFAEPIYLSSFTVGKCPFENSALQRAIFERIYKVTDLPPQYRVNKPVLYQSSLSFEYSKENLLKKNQAVTPCPASIIWNDTLKPVEICIDGRKQGVTKKNLNKPSSRVSICKSVLFEKFLEVLQEYRRNNKKYALDVEGKLTYWDYKVIAQDYQKAKLSVFKIFSGWKRKP</sequence>
<dbReference type="OrthoDB" id="416253at2759"/>
<evidence type="ECO:0000256" key="3">
    <source>
        <dbReference type="ARBA" id="ARBA00022801"/>
    </source>
</evidence>
<feature type="domain" description="A to I editase" evidence="12">
    <location>
        <begin position="1"/>
        <end position="179"/>
    </location>
</feature>
<dbReference type="STRING" id="407821.A0A087UHU0"/>
<feature type="non-terminal residue" evidence="13">
    <location>
        <position position="193"/>
    </location>
</feature>
<evidence type="ECO:0000256" key="6">
    <source>
        <dbReference type="ARBA" id="ARBA00037784"/>
    </source>
</evidence>
<dbReference type="PANTHER" id="PTHR46516">
    <property type="entry name" value="TRNA-SPECIFIC ADENOSINE DEAMINASE 1"/>
    <property type="match status" value="1"/>
</dbReference>
<comment type="catalytic activity">
    <reaction evidence="11">
        <text>adenosine(37) in tRNA(Ala) + H2O + H(+) = inosine(37) in tRNA(Ala) + NH4(+)</text>
        <dbReference type="Rhea" id="RHEA:50968"/>
        <dbReference type="Rhea" id="RHEA-COMP:12855"/>
        <dbReference type="Rhea" id="RHEA-COMP:12856"/>
        <dbReference type="ChEBI" id="CHEBI:15377"/>
        <dbReference type="ChEBI" id="CHEBI:15378"/>
        <dbReference type="ChEBI" id="CHEBI:28938"/>
        <dbReference type="ChEBI" id="CHEBI:74411"/>
        <dbReference type="ChEBI" id="CHEBI:82852"/>
        <dbReference type="EC" id="3.5.4.34"/>
    </reaction>
</comment>
<dbReference type="Pfam" id="PF02137">
    <property type="entry name" value="A_deamin"/>
    <property type="match status" value="1"/>
</dbReference>
<evidence type="ECO:0000256" key="1">
    <source>
        <dbReference type="ARBA" id="ARBA00022694"/>
    </source>
</evidence>
<evidence type="ECO:0000256" key="5">
    <source>
        <dbReference type="ARBA" id="ARBA00037026"/>
    </source>
</evidence>
<accession>A0A087UHU0</accession>
<evidence type="ECO:0000256" key="11">
    <source>
        <dbReference type="ARBA" id="ARBA00047635"/>
    </source>
</evidence>
<protein>
    <recommendedName>
        <fullName evidence="9">tRNA-specific adenosine deaminase 1</fullName>
        <ecNumber evidence="8">3.5.4.34</ecNumber>
    </recommendedName>
    <alternativeName>
        <fullName evidence="10">tRNA-specific adenosine-37 deaminase</fullName>
    </alternativeName>
</protein>
<keyword evidence="3" id="KW-0378">Hydrolase</keyword>
<evidence type="ECO:0000256" key="2">
    <source>
        <dbReference type="ARBA" id="ARBA00022723"/>
    </source>
</evidence>
<evidence type="ECO:0000256" key="7">
    <source>
        <dbReference type="ARBA" id="ARBA00038326"/>
    </source>
</evidence>
<reference evidence="13 14" key="1">
    <citation type="submission" date="2013-11" db="EMBL/GenBank/DDBJ databases">
        <title>Genome sequencing of Stegodyphus mimosarum.</title>
        <authorList>
            <person name="Bechsgaard J."/>
        </authorList>
    </citation>
    <scope>NUCLEOTIDE SEQUENCE [LARGE SCALE GENOMIC DNA]</scope>
</reference>
<evidence type="ECO:0000256" key="4">
    <source>
        <dbReference type="ARBA" id="ARBA00022833"/>
    </source>
</evidence>
<dbReference type="EC" id="3.5.4.34" evidence="8"/>
<keyword evidence="4" id="KW-0862">Zinc</keyword>
<dbReference type="GO" id="GO:0046872">
    <property type="term" value="F:metal ion binding"/>
    <property type="evidence" value="ECO:0007669"/>
    <property type="project" value="UniProtKB-KW"/>
</dbReference>
<dbReference type="PROSITE" id="PS50141">
    <property type="entry name" value="A_DEAMIN_EDITASE"/>
    <property type="match status" value="1"/>
</dbReference>
<dbReference type="GO" id="GO:0008033">
    <property type="term" value="P:tRNA processing"/>
    <property type="evidence" value="ECO:0007669"/>
    <property type="project" value="UniProtKB-KW"/>
</dbReference>
<proteinExistence type="inferred from homology"/>
<dbReference type="GO" id="GO:0043829">
    <property type="term" value="F:tRNA-specific adenosine-37 deaminase activity"/>
    <property type="evidence" value="ECO:0007669"/>
    <property type="project" value="UniProtKB-EC"/>
</dbReference>
<dbReference type="OMA" id="CHRESCR"/>
<dbReference type="AlphaFoldDB" id="A0A087UHU0"/>
<evidence type="ECO:0000313" key="13">
    <source>
        <dbReference type="EMBL" id="KFM76929.1"/>
    </source>
</evidence>
<dbReference type="GO" id="GO:0003723">
    <property type="term" value="F:RNA binding"/>
    <property type="evidence" value="ECO:0007669"/>
    <property type="project" value="InterPro"/>
</dbReference>
<comment type="similarity">
    <text evidence="7">Belongs to the ADAT1 family.</text>
</comment>
<evidence type="ECO:0000256" key="8">
    <source>
        <dbReference type="ARBA" id="ARBA00038940"/>
    </source>
</evidence>
<dbReference type="EMBL" id="KK119861">
    <property type="protein sequence ID" value="KFM76929.1"/>
    <property type="molecule type" value="Genomic_DNA"/>
</dbReference>
<dbReference type="SMART" id="SM00552">
    <property type="entry name" value="ADEAMc"/>
    <property type="match status" value="1"/>
</dbReference>
<keyword evidence="2" id="KW-0479">Metal-binding</keyword>
<name>A0A087UHU0_STEMI</name>
<dbReference type="PANTHER" id="PTHR46516:SF1">
    <property type="entry name" value="TRNA-SPECIFIC ADENOSINE DEAMINASE 1"/>
    <property type="match status" value="1"/>
</dbReference>
<comment type="function">
    <text evidence="6">Specifically deaminates adenosine-37 to inosine in tRNA-Ala.</text>
</comment>
<evidence type="ECO:0000256" key="9">
    <source>
        <dbReference type="ARBA" id="ARBA00040502"/>
    </source>
</evidence>
<keyword evidence="1" id="KW-0819">tRNA processing</keyword>
<evidence type="ECO:0000313" key="14">
    <source>
        <dbReference type="Proteomes" id="UP000054359"/>
    </source>
</evidence>
<dbReference type="InterPro" id="IPR002466">
    <property type="entry name" value="A_deamin"/>
</dbReference>